<dbReference type="PROSITE" id="PS50234">
    <property type="entry name" value="VWFA"/>
    <property type="match status" value="1"/>
</dbReference>
<dbReference type="InterPro" id="IPR036465">
    <property type="entry name" value="vWFA_dom_sf"/>
</dbReference>
<dbReference type="AlphaFoldDB" id="A0AAW9I693"/>
<dbReference type="RefSeq" id="WP_322395815.1">
    <property type="nucleotide sequence ID" value="NZ_WNUI01000514.1"/>
</dbReference>
<dbReference type="InterPro" id="IPR002035">
    <property type="entry name" value="VWF_A"/>
</dbReference>
<evidence type="ECO:0000313" key="2">
    <source>
        <dbReference type="EMBL" id="MDZ4910614.1"/>
    </source>
</evidence>
<comment type="caution">
    <text evidence="2">The sequence shown here is derived from an EMBL/GenBank/DDBJ whole genome shotgun (WGS) entry which is preliminary data.</text>
</comment>
<evidence type="ECO:0000313" key="3">
    <source>
        <dbReference type="Proteomes" id="UP001288778"/>
    </source>
</evidence>
<protein>
    <submittedName>
        <fullName evidence="2">VWA domain-containing protein</fullName>
    </submittedName>
</protein>
<evidence type="ECO:0000259" key="1">
    <source>
        <dbReference type="PROSITE" id="PS50234"/>
    </source>
</evidence>
<reference evidence="2" key="1">
    <citation type="submission" date="2019-11" db="EMBL/GenBank/DDBJ databases">
        <title>Characterization of Clostridium perfringens isolates from swine manure treated agricultural soils.</title>
        <authorList>
            <person name="Wushke S.T."/>
        </authorList>
    </citation>
    <scope>NUCLEOTIDE SEQUENCE</scope>
    <source>
        <strain evidence="2">X94</strain>
    </source>
</reference>
<sequence>SIQSIPSAGGTNIYPAVSSALEEMLKINAQRRHIILMTDGQSAMNSGYQDLTDTMVENKITMSSVAVGMDADTNLLQSLADAAKGSYYFVEDETTLPAVFSREAVMLAKSYIVDKPFIPAVQNAGDWASLFQQGVPGLYG</sequence>
<dbReference type="CDD" id="cd00198">
    <property type="entry name" value="vWFA"/>
    <property type="match status" value="1"/>
</dbReference>
<dbReference type="Gene3D" id="3.40.50.410">
    <property type="entry name" value="von Willebrand factor, type A domain"/>
    <property type="match status" value="1"/>
</dbReference>
<dbReference type="EMBL" id="WNUI01000514">
    <property type="protein sequence ID" value="MDZ4910614.1"/>
    <property type="molecule type" value="Genomic_DNA"/>
</dbReference>
<feature type="non-terminal residue" evidence="2">
    <location>
        <position position="1"/>
    </location>
</feature>
<proteinExistence type="predicted"/>
<accession>A0AAW9I693</accession>
<name>A0AAW9I693_CLOPF</name>
<dbReference type="Pfam" id="PF00092">
    <property type="entry name" value="VWA"/>
    <property type="match status" value="1"/>
</dbReference>
<feature type="domain" description="VWFA" evidence="1">
    <location>
        <begin position="1"/>
        <end position="103"/>
    </location>
</feature>
<dbReference type="Proteomes" id="UP001288778">
    <property type="component" value="Unassembled WGS sequence"/>
</dbReference>
<organism evidence="2 3">
    <name type="scientific">Clostridium perfringens</name>
    <dbReference type="NCBI Taxonomy" id="1502"/>
    <lineage>
        <taxon>Bacteria</taxon>
        <taxon>Bacillati</taxon>
        <taxon>Bacillota</taxon>
        <taxon>Clostridia</taxon>
        <taxon>Eubacteriales</taxon>
        <taxon>Clostridiaceae</taxon>
        <taxon>Clostridium</taxon>
    </lineage>
</organism>
<dbReference type="SUPFAM" id="SSF53300">
    <property type="entry name" value="vWA-like"/>
    <property type="match status" value="1"/>
</dbReference>
<feature type="non-terminal residue" evidence="2">
    <location>
        <position position="140"/>
    </location>
</feature>
<gene>
    <name evidence="2" type="ORF">GNF68_16640</name>
</gene>